<feature type="compositionally biased region" description="Low complexity" evidence="1">
    <location>
        <begin position="1"/>
        <end position="14"/>
    </location>
</feature>
<comment type="caution">
    <text evidence="2">The sequence shown here is derived from an EMBL/GenBank/DDBJ whole genome shotgun (WGS) entry which is preliminary data.</text>
</comment>
<dbReference type="OrthoDB" id="5425892at2759"/>
<feature type="compositionally biased region" description="Basic and acidic residues" evidence="1">
    <location>
        <begin position="24"/>
        <end position="35"/>
    </location>
</feature>
<accession>A0A2A9PFA8</accession>
<keyword evidence="3" id="KW-1185">Reference proteome</keyword>
<organism evidence="2 3">
    <name type="scientific">Ophiocordyceps unilateralis</name>
    <name type="common">Zombie-ant fungus</name>
    <name type="synonym">Torrubia unilateralis</name>
    <dbReference type="NCBI Taxonomy" id="268505"/>
    <lineage>
        <taxon>Eukaryota</taxon>
        <taxon>Fungi</taxon>
        <taxon>Dikarya</taxon>
        <taxon>Ascomycota</taxon>
        <taxon>Pezizomycotina</taxon>
        <taxon>Sordariomycetes</taxon>
        <taxon>Hypocreomycetidae</taxon>
        <taxon>Hypocreales</taxon>
        <taxon>Ophiocordycipitaceae</taxon>
        <taxon>Ophiocordyceps</taxon>
    </lineage>
</organism>
<feature type="region of interest" description="Disordered" evidence="1">
    <location>
        <begin position="1"/>
        <end position="40"/>
    </location>
</feature>
<dbReference type="EMBL" id="LAZP02000164">
    <property type="protein sequence ID" value="PFH59914.1"/>
    <property type="molecule type" value="Genomic_DNA"/>
</dbReference>
<name>A0A2A9PFA8_OPHUN</name>
<sequence>MPESTTTTTTTTTTKSPDLVPPTDRTRSWEPRLDRAQSWSIQDRKHSLQMPVIDAVKTGPGFTEKQS</sequence>
<protein>
    <submittedName>
        <fullName evidence="2">Uncharacterized protein</fullName>
    </submittedName>
</protein>
<dbReference type="Proteomes" id="UP000037136">
    <property type="component" value="Unassembled WGS sequence"/>
</dbReference>
<dbReference type="AlphaFoldDB" id="A0A2A9PFA8"/>
<reference evidence="2 3" key="2">
    <citation type="journal article" date="2017" name="Sci. Rep.">
        <title>Ant-infecting Ophiocordyceps genomes reveal a high diversity of potential behavioral manipulation genes and a possible major role for enterotoxins.</title>
        <authorList>
            <person name="de Bekker C."/>
            <person name="Ohm R.A."/>
            <person name="Evans H.C."/>
            <person name="Brachmann A."/>
            <person name="Hughes D.P."/>
        </authorList>
    </citation>
    <scope>NUCLEOTIDE SEQUENCE [LARGE SCALE GENOMIC DNA]</scope>
    <source>
        <strain evidence="2 3">SC16a</strain>
    </source>
</reference>
<proteinExistence type="predicted"/>
<evidence type="ECO:0000313" key="2">
    <source>
        <dbReference type="EMBL" id="PFH59914.1"/>
    </source>
</evidence>
<evidence type="ECO:0000313" key="3">
    <source>
        <dbReference type="Proteomes" id="UP000037136"/>
    </source>
</evidence>
<evidence type="ECO:0000256" key="1">
    <source>
        <dbReference type="SAM" id="MobiDB-lite"/>
    </source>
</evidence>
<reference evidence="2 3" key="1">
    <citation type="journal article" date="2015" name="BMC Genomics">
        <title>Gene expression during zombie ant biting behavior reflects the complexity underlying fungal parasitic behavioral manipulation.</title>
        <authorList>
            <person name="de Bekker C."/>
            <person name="Ohm R.A."/>
            <person name="Loreto R.G."/>
            <person name="Sebastian A."/>
            <person name="Albert I."/>
            <person name="Merrow M."/>
            <person name="Brachmann A."/>
            <person name="Hughes D.P."/>
        </authorList>
    </citation>
    <scope>NUCLEOTIDE SEQUENCE [LARGE SCALE GENOMIC DNA]</scope>
    <source>
        <strain evidence="2 3">SC16a</strain>
    </source>
</reference>
<gene>
    <name evidence="2" type="ORF">XA68_11713</name>
</gene>